<evidence type="ECO:0000259" key="1">
    <source>
        <dbReference type="Pfam" id="PF13556"/>
    </source>
</evidence>
<dbReference type="PANTHER" id="PTHR33744:SF15">
    <property type="entry name" value="CARBOHYDRATE DIACID REGULATOR"/>
    <property type="match status" value="1"/>
</dbReference>
<dbReference type="EMBL" id="AP021906">
    <property type="protein sequence ID" value="BBP93399.1"/>
    <property type="molecule type" value="Genomic_DNA"/>
</dbReference>
<dbReference type="PANTHER" id="PTHR33744">
    <property type="entry name" value="CARBOHYDRATE DIACID REGULATOR"/>
    <property type="match status" value="1"/>
</dbReference>
<dbReference type="Proteomes" id="UP000464658">
    <property type="component" value="Chromosome"/>
</dbReference>
<dbReference type="InterPro" id="IPR025736">
    <property type="entry name" value="PucR_C-HTH_dom"/>
</dbReference>
<dbReference type="Pfam" id="PF13556">
    <property type="entry name" value="HTH_30"/>
    <property type="match status" value="1"/>
</dbReference>
<protein>
    <recommendedName>
        <fullName evidence="1">PucR C-terminal helix-turn-helix domain-containing protein</fullName>
    </recommendedName>
</protein>
<dbReference type="AlphaFoldDB" id="A0A5S9MMW9"/>
<accession>A0A5S9MMW9</accession>
<reference evidence="2 3" key="1">
    <citation type="submission" date="2019-12" db="EMBL/GenBank/DDBJ databases">
        <title>Full genome sequence of a Bacillus safensis strain isolated from commercially available natto in Indonesia.</title>
        <authorList>
            <person name="Yoshida M."/>
            <person name="Uomi M."/>
            <person name="Waturangi D."/>
            <person name="Ekaputri J.J."/>
            <person name="Setiamarga D.H.E."/>
        </authorList>
    </citation>
    <scope>NUCLEOTIDE SEQUENCE [LARGE SCALE GENOMIC DNA]</scope>
    <source>
        <strain evidence="2 3">IDN1</strain>
    </source>
</reference>
<evidence type="ECO:0000313" key="3">
    <source>
        <dbReference type="Proteomes" id="UP000464658"/>
    </source>
</evidence>
<gene>
    <name evidence="2" type="ORF">BsIDN1_70170</name>
</gene>
<dbReference type="InterPro" id="IPR051448">
    <property type="entry name" value="CdaR-like_regulators"/>
</dbReference>
<dbReference type="Gene3D" id="1.10.10.2840">
    <property type="entry name" value="PucR C-terminal helix-turn-helix domain"/>
    <property type="match status" value="1"/>
</dbReference>
<evidence type="ECO:0000313" key="2">
    <source>
        <dbReference type="EMBL" id="BBP93399.1"/>
    </source>
</evidence>
<name>A0A5S9MMW9_BACIA</name>
<sequence length="51" mass="6155">MICKRIVDRLFIHRNTLRYRLDKIQGLTGKDPRHVKQLIELYMAQLMTQLS</sequence>
<organism evidence="2 3">
    <name type="scientific">Bacillus safensis</name>
    <dbReference type="NCBI Taxonomy" id="561879"/>
    <lineage>
        <taxon>Bacteria</taxon>
        <taxon>Bacillati</taxon>
        <taxon>Bacillota</taxon>
        <taxon>Bacilli</taxon>
        <taxon>Bacillales</taxon>
        <taxon>Bacillaceae</taxon>
        <taxon>Bacillus</taxon>
    </lineage>
</organism>
<dbReference type="InterPro" id="IPR042070">
    <property type="entry name" value="PucR_C-HTH_sf"/>
</dbReference>
<proteinExistence type="predicted"/>
<feature type="domain" description="PucR C-terminal helix-turn-helix" evidence="1">
    <location>
        <begin position="8"/>
        <end position="44"/>
    </location>
</feature>